<evidence type="ECO:0000256" key="3">
    <source>
        <dbReference type="ARBA" id="ARBA00022630"/>
    </source>
</evidence>
<reference evidence="7" key="1">
    <citation type="submission" date="2013-07" db="EMBL/GenBank/DDBJ databases">
        <title>The Genome Sequence of Cryptococcus pinus CBS10737.</title>
        <authorList>
            <consortium name="The Broad Institute Genome Sequencing Platform"/>
            <person name="Cuomo C."/>
            <person name="Litvintseva A."/>
            <person name="Chen Y."/>
            <person name="Heitman J."/>
            <person name="Sun S."/>
            <person name="Springer D."/>
            <person name="Dromer F."/>
            <person name="Young S.K."/>
            <person name="Zeng Q."/>
            <person name="Gargeya S."/>
            <person name="Fitzgerald M."/>
            <person name="Abouelleil A."/>
            <person name="Alvarado L."/>
            <person name="Berlin A.M."/>
            <person name="Chapman S.B."/>
            <person name="Dewar J."/>
            <person name="Goldberg J."/>
            <person name="Griggs A."/>
            <person name="Gujja S."/>
            <person name="Hansen M."/>
            <person name="Howarth C."/>
            <person name="Imamovic A."/>
            <person name="Larimer J."/>
            <person name="McCowan C."/>
            <person name="Murphy C."/>
            <person name="Pearson M."/>
            <person name="Priest M."/>
            <person name="Roberts A."/>
            <person name="Saif S."/>
            <person name="Shea T."/>
            <person name="Sykes S."/>
            <person name="Wortman J."/>
            <person name="Nusbaum C."/>
            <person name="Birren B."/>
        </authorList>
    </citation>
    <scope>NUCLEOTIDE SEQUENCE [LARGE SCALE GENOMIC DNA]</scope>
    <source>
        <strain evidence="7">CBS 10737</strain>
    </source>
</reference>
<dbReference type="CDD" id="cd04730">
    <property type="entry name" value="NPD_like"/>
    <property type="match status" value="1"/>
</dbReference>
<proteinExistence type="inferred from homology"/>
<keyword evidence="6" id="KW-0503">Monooxygenase</keyword>
<evidence type="ECO:0000256" key="1">
    <source>
        <dbReference type="ARBA" id="ARBA00001917"/>
    </source>
</evidence>
<organism evidence="7">
    <name type="scientific">Kwoniella pini CBS 10737</name>
    <dbReference type="NCBI Taxonomy" id="1296096"/>
    <lineage>
        <taxon>Eukaryota</taxon>
        <taxon>Fungi</taxon>
        <taxon>Dikarya</taxon>
        <taxon>Basidiomycota</taxon>
        <taxon>Agaricomycotina</taxon>
        <taxon>Tremellomycetes</taxon>
        <taxon>Tremellales</taxon>
        <taxon>Cryptococcaceae</taxon>
        <taxon>Kwoniella</taxon>
    </lineage>
</organism>
<evidence type="ECO:0000313" key="9">
    <source>
        <dbReference type="Proteomes" id="UP000094020"/>
    </source>
</evidence>
<accession>A0A1B9HY61</accession>
<dbReference type="STRING" id="1296096.A0A1B9HY61"/>
<keyword evidence="9" id="KW-1185">Reference proteome</keyword>
<dbReference type="InterPro" id="IPR004136">
    <property type="entry name" value="NMO"/>
</dbReference>
<keyword evidence="3" id="KW-0285">Flavoprotein</keyword>
<protein>
    <submittedName>
        <fullName evidence="7">Uncharacterized protein</fullName>
    </submittedName>
</protein>
<dbReference type="Proteomes" id="UP000094020">
    <property type="component" value="Chromosome 11"/>
</dbReference>
<gene>
    <name evidence="7" type="ORF">I206_06083</name>
    <name evidence="8" type="ORF">I206_107750</name>
</gene>
<evidence type="ECO:0000256" key="4">
    <source>
        <dbReference type="ARBA" id="ARBA00022643"/>
    </source>
</evidence>
<sequence>MSLPPLSNATKQALLKLGITYPIIQAPMAGVSTPLLAATITNNGGLGSLGLGASNHLIAEKMIIDTQKLINIKNGKFNVNLFVHSKPNFDSTINSKWLNQLKPEFEKYKTELPKELKIIYKSFEEDENMLKILLKLKPPIISFHFGLPSFEILYKLKEIGSILMITVTNLKEALEVQNKGGNGLIDFIIVQGYEAGGHRGIFNPNENDEKLSTFKLCKLILNEKKINIPIISTGGIMNGKLIKKYLNLGCSAVQLGTTFIGCKESSIDKGYKEFLFNIEKSKKTIMTKFISGRPARTIENKFTDLEIQLRLQNVDVRLPDYPITYDAGKALHNAAKQFDEYGYGAYWAGENAPLARKLDAKEMLETLVKEWKDAERDTN</sequence>
<dbReference type="Gene3D" id="3.20.20.70">
    <property type="entry name" value="Aldolase class I"/>
    <property type="match status" value="1"/>
</dbReference>
<dbReference type="GO" id="GO:0018580">
    <property type="term" value="F:nitronate monooxygenase activity"/>
    <property type="evidence" value="ECO:0007669"/>
    <property type="project" value="InterPro"/>
</dbReference>
<comment type="cofactor">
    <cofactor evidence="1">
        <name>FMN</name>
        <dbReference type="ChEBI" id="CHEBI:58210"/>
    </cofactor>
</comment>
<dbReference type="OrthoDB" id="412383at2759"/>
<dbReference type="EMBL" id="CP144529">
    <property type="protein sequence ID" value="WWC73778.1"/>
    <property type="molecule type" value="Genomic_DNA"/>
</dbReference>
<reference evidence="8" key="4">
    <citation type="submission" date="2024-02" db="EMBL/GenBank/DDBJ databases">
        <title>Comparative genomics of Cryptococcus and Kwoniella reveals pathogenesis evolution and contrasting modes of karyotype evolution via chromosome fusion or intercentromeric recombination.</title>
        <authorList>
            <person name="Coelho M.A."/>
            <person name="David-Palma M."/>
            <person name="Shea T."/>
            <person name="Bowers K."/>
            <person name="McGinley-Smith S."/>
            <person name="Mohammad A.W."/>
            <person name="Gnirke A."/>
            <person name="Yurkov A.M."/>
            <person name="Nowrousian M."/>
            <person name="Sun S."/>
            <person name="Cuomo C.A."/>
            <person name="Heitman J."/>
        </authorList>
    </citation>
    <scope>NUCLEOTIDE SEQUENCE</scope>
    <source>
        <strain evidence="8">CBS 10737</strain>
    </source>
</reference>
<evidence type="ECO:0000313" key="8">
    <source>
        <dbReference type="EMBL" id="WWC73778.1"/>
    </source>
</evidence>
<dbReference type="RefSeq" id="XP_019009434.1">
    <property type="nucleotide sequence ID" value="XM_019157794.1"/>
</dbReference>
<dbReference type="AlphaFoldDB" id="A0A1B9HY61"/>
<name>A0A1B9HY61_9TREE</name>
<dbReference type="PANTHER" id="PTHR42747:SF3">
    <property type="entry name" value="NITRONATE MONOOXYGENASE-RELATED"/>
    <property type="match status" value="1"/>
</dbReference>
<dbReference type="InterPro" id="IPR013785">
    <property type="entry name" value="Aldolase_TIM"/>
</dbReference>
<dbReference type="GeneID" id="30174452"/>
<evidence type="ECO:0000256" key="5">
    <source>
        <dbReference type="ARBA" id="ARBA00023002"/>
    </source>
</evidence>
<evidence type="ECO:0000256" key="2">
    <source>
        <dbReference type="ARBA" id="ARBA00009881"/>
    </source>
</evidence>
<dbReference type="KEGG" id="kpin:30174452"/>
<reference evidence="8" key="2">
    <citation type="submission" date="2013-07" db="EMBL/GenBank/DDBJ databases">
        <authorList>
            <consortium name="The Broad Institute Genome Sequencing Platform"/>
            <person name="Cuomo C."/>
            <person name="Litvintseva A."/>
            <person name="Chen Y."/>
            <person name="Heitman J."/>
            <person name="Sun S."/>
            <person name="Springer D."/>
            <person name="Dromer F."/>
            <person name="Young S.K."/>
            <person name="Zeng Q."/>
            <person name="Gargeya S."/>
            <person name="Fitzgerald M."/>
            <person name="Abouelleil A."/>
            <person name="Alvarado L."/>
            <person name="Berlin A.M."/>
            <person name="Chapman S.B."/>
            <person name="Dewar J."/>
            <person name="Goldberg J."/>
            <person name="Griggs A."/>
            <person name="Gujja S."/>
            <person name="Hansen M."/>
            <person name="Howarth C."/>
            <person name="Imamovic A."/>
            <person name="Larimer J."/>
            <person name="McCowan C."/>
            <person name="Murphy C."/>
            <person name="Pearson M."/>
            <person name="Priest M."/>
            <person name="Roberts A."/>
            <person name="Saif S."/>
            <person name="Shea T."/>
            <person name="Sykes S."/>
            <person name="Wortman J."/>
            <person name="Nusbaum C."/>
            <person name="Birren B."/>
        </authorList>
    </citation>
    <scope>NUCLEOTIDE SEQUENCE</scope>
    <source>
        <strain evidence="8">CBS 10737</strain>
    </source>
</reference>
<comment type="similarity">
    <text evidence="2">Belongs to the nitronate monooxygenase family. NMO class I subfamily.</text>
</comment>
<evidence type="ECO:0000313" key="7">
    <source>
        <dbReference type="EMBL" id="OCF48215.1"/>
    </source>
</evidence>
<evidence type="ECO:0000256" key="6">
    <source>
        <dbReference type="ARBA" id="ARBA00023033"/>
    </source>
</evidence>
<dbReference type="Pfam" id="PF03060">
    <property type="entry name" value="NMO"/>
    <property type="match status" value="1"/>
</dbReference>
<reference evidence="7" key="3">
    <citation type="submission" date="2016-07" db="EMBL/GenBank/DDBJ databases">
        <title>Evolution of pathogenesis and genome organization in the Tremellales.</title>
        <authorList>
            <person name="Cuomo C."/>
            <person name="Litvintseva A."/>
            <person name="Heitman J."/>
            <person name="Chen Y."/>
            <person name="Sun S."/>
            <person name="Springer D."/>
            <person name="Dromer F."/>
            <person name="Young S."/>
            <person name="Zeng Q."/>
            <person name="Chapman S."/>
            <person name="Gujja S."/>
            <person name="Saif S."/>
            <person name="Birren B."/>
        </authorList>
    </citation>
    <scope>NUCLEOTIDE SEQUENCE</scope>
    <source>
        <strain evidence="7">CBS 10737</strain>
    </source>
</reference>
<dbReference type="PANTHER" id="PTHR42747">
    <property type="entry name" value="NITRONATE MONOOXYGENASE-RELATED"/>
    <property type="match status" value="1"/>
</dbReference>
<keyword evidence="5" id="KW-0560">Oxidoreductase</keyword>
<dbReference type="SUPFAM" id="SSF51412">
    <property type="entry name" value="Inosine monophosphate dehydrogenase (IMPDH)"/>
    <property type="match status" value="1"/>
</dbReference>
<dbReference type="EMBL" id="KI894014">
    <property type="protein sequence ID" value="OCF48215.1"/>
    <property type="molecule type" value="Genomic_DNA"/>
</dbReference>
<keyword evidence="4" id="KW-0288">FMN</keyword>